<dbReference type="EMBL" id="DROD01000417">
    <property type="protein sequence ID" value="HHJ52750.1"/>
    <property type="molecule type" value="Genomic_DNA"/>
</dbReference>
<sequence length="240" mass="27528">MKAMALTEQVTASRDRVKIVNYLPVIGKETIVNEIVGGLKAAPKRISPKYFYDEVGSKLFEEITRLSEYYPTRCEKQILTSLWDKLHLEFDELSIVELGSGDASKIRLLLRQIPEFHLEKITYIPIDISKAALNWAADELTREYPELNIHGIVADFLFDLSMIPENGQRLFCFLGGTIGNFDPDEARRFLEMLGAMMRSDDRLLLGMDMVKEFSIIESAYNDARQVTARFNKNILRVVNR</sequence>
<dbReference type="Pfam" id="PF10017">
    <property type="entry name" value="Methyltransf_33"/>
    <property type="match status" value="1"/>
</dbReference>
<evidence type="ECO:0000256" key="2">
    <source>
        <dbReference type="ARBA" id="ARBA00022679"/>
    </source>
</evidence>
<proteinExistence type="predicted"/>
<dbReference type="SUPFAM" id="SSF53335">
    <property type="entry name" value="S-adenosyl-L-methionine-dependent methyltransferases"/>
    <property type="match status" value="1"/>
</dbReference>
<evidence type="ECO:0000256" key="1">
    <source>
        <dbReference type="ARBA" id="ARBA00022603"/>
    </source>
</evidence>
<reference evidence="4" key="1">
    <citation type="journal article" date="2020" name="mSystems">
        <title>Genome- and Community-Level Interaction Insights into Carbon Utilization and Element Cycling Functions of Hydrothermarchaeota in Hydrothermal Sediment.</title>
        <authorList>
            <person name="Zhou Z."/>
            <person name="Liu Y."/>
            <person name="Xu W."/>
            <person name="Pan J."/>
            <person name="Luo Z.H."/>
            <person name="Li M."/>
        </authorList>
    </citation>
    <scope>NUCLEOTIDE SEQUENCE [LARGE SCALE GENOMIC DNA]</scope>
    <source>
        <strain evidence="4">HyVt-527</strain>
    </source>
</reference>
<dbReference type="GO" id="GO:0032259">
    <property type="term" value="P:methylation"/>
    <property type="evidence" value="ECO:0007669"/>
    <property type="project" value="UniProtKB-KW"/>
</dbReference>
<accession>A0A7V5PPY0</accession>
<keyword evidence="2" id="KW-0808">Transferase</keyword>
<name>A0A7V5PPY0_CALAY</name>
<dbReference type="InterPro" id="IPR019257">
    <property type="entry name" value="MeTrfase_dom"/>
</dbReference>
<dbReference type="Gene3D" id="3.40.50.150">
    <property type="entry name" value="Vaccinia Virus protein VP39"/>
    <property type="match status" value="1"/>
</dbReference>
<comment type="caution">
    <text evidence="4">The sequence shown here is derived from an EMBL/GenBank/DDBJ whole genome shotgun (WGS) entry which is preliminary data.</text>
</comment>
<dbReference type="PANTHER" id="PTHR43397:SF1">
    <property type="entry name" value="ERGOTHIONEINE BIOSYNTHESIS PROTEIN 1"/>
    <property type="match status" value="1"/>
</dbReference>
<feature type="domain" description="Histidine-specific methyltransferase SAM-dependent" evidence="3">
    <location>
        <begin position="33"/>
        <end position="240"/>
    </location>
</feature>
<dbReference type="Proteomes" id="UP000886124">
    <property type="component" value="Unassembled WGS sequence"/>
</dbReference>
<keyword evidence="1" id="KW-0489">Methyltransferase</keyword>
<evidence type="ECO:0000313" key="4">
    <source>
        <dbReference type="EMBL" id="HHJ52750.1"/>
    </source>
</evidence>
<dbReference type="GO" id="GO:0008168">
    <property type="term" value="F:methyltransferase activity"/>
    <property type="evidence" value="ECO:0007669"/>
    <property type="project" value="UniProtKB-KW"/>
</dbReference>
<protein>
    <submittedName>
        <fullName evidence="4">L-histidine N(Alpha)-methyltransferase</fullName>
    </submittedName>
</protein>
<feature type="non-terminal residue" evidence="4">
    <location>
        <position position="240"/>
    </location>
</feature>
<dbReference type="InterPro" id="IPR051128">
    <property type="entry name" value="EgtD_Methyltrsf_superfamily"/>
</dbReference>
<dbReference type="PANTHER" id="PTHR43397">
    <property type="entry name" value="ERGOTHIONEINE BIOSYNTHESIS PROTEIN 1"/>
    <property type="match status" value="1"/>
</dbReference>
<gene>
    <name evidence="4" type="ORF">ENJ89_06105</name>
</gene>
<dbReference type="InterPro" id="IPR029063">
    <property type="entry name" value="SAM-dependent_MTases_sf"/>
</dbReference>
<dbReference type="AlphaFoldDB" id="A0A7V5PPY0"/>
<evidence type="ECO:0000259" key="3">
    <source>
        <dbReference type="Pfam" id="PF10017"/>
    </source>
</evidence>
<organism evidence="4">
    <name type="scientific">Caldithrix abyssi</name>
    <dbReference type="NCBI Taxonomy" id="187145"/>
    <lineage>
        <taxon>Bacteria</taxon>
        <taxon>Pseudomonadati</taxon>
        <taxon>Calditrichota</taxon>
        <taxon>Calditrichia</taxon>
        <taxon>Calditrichales</taxon>
        <taxon>Calditrichaceae</taxon>
        <taxon>Caldithrix</taxon>
    </lineage>
</organism>